<name>A0ABR5TCV3_9BURK</name>
<dbReference type="RefSeq" id="WP_060821754.1">
    <property type="nucleotide sequence ID" value="NZ_LNJQ01000001.1"/>
</dbReference>
<dbReference type="Proteomes" id="UP000070255">
    <property type="component" value="Unassembled WGS sequence"/>
</dbReference>
<sequence>MDKKYQVFVSSTFTDMQAERQAAVTAILEAGHIPAGMELFAASDKKQIEVIRRWIDRSDMFVLILGGRYGSVDPDSGKSYIQLEYEYAVATNKPFFALYLTEDAIEKKAKGPLGLDAVERNDTIKLNEFRATIKDRLCSEVDDVKDIRIQVPKAIREISDTNKLDGWVRASSVPAIDRAKDGQAVLAPKIEIITEASAPYQVDEILSEHVRSTVKIGIRNAGGNTLSNCKVYIEDISPPTNSPGGPTLLLDGSGFQLRYDDPEKLVDVAAHWDNHDKFRFSAPIGGGFFDTTQLMDERTRRTFSIRVAATQCDRSARFEIWADESKKLHLAFLNYID</sequence>
<evidence type="ECO:0000313" key="2">
    <source>
        <dbReference type="EMBL" id="KWZ42834.1"/>
    </source>
</evidence>
<gene>
    <name evidence="2" type="ORF">WS72_08145</name>
</gene>
<evidence type="ECO:0000313" key="3">
    <source>
        <dbReference type="Proteomes" id="UP000070255"/>
    </source>
</evidence>
<accession>A0ABR5TCV3</accession>
<dbReference type="InterPro" id="IPR025139">
    <property type="entry name" value="DUF4062"/>
</dbReference>
<proteinExistence type="predicted"/>
<dbReference type="EMBL" id="LNJQ01000001">
    <property type="protein sequence ID" value="KWZ42834.1"/>
    <property type="molecule type" value="Genomic_DNA"/>
</dbReference>
<dbReference type="Pfam" id="PF13271">
    <property type="entry name" value="DUF4062"/>
    <property type="match status" value="1"/>
</dbReference>
<feature type="domain" description="DUF4062" evidence="1">
    <location>
        <begin position="6"/>
        <end position="88"/>
    </location>
</feature>
<reference evidence="2 3" key="1">
    <citation type="submission" date="2015-11" db="EMBL/GenBank/DDBJ databases">
        <authorList>
            <person name="Sahl J."/>
            <person name="Wagner D."/>
            <person name="Keim P."/>
        </authorList>
    </citation>
    <scope>NUCLEOTIDE SEQUENCE [LARGE SCALE GENOMIC DNA]</scope>
    <source>
        <strain evidence="2 3">BDU18</strain>
    </source>
</reference>
<evidence type="ECO:0000259" key="1">
    <source>
        <dbReference type="Pfam" id="PF13271"/>
    </source>
</evidence>
<keyword evidence="3" id="KW-1185">Reference proteome</keyword>
<organism evidence="2 3">
    <name type="scientific">Burkholderia savannae</name>
    <dbReference type="NCBI Taxonomy" id="1637837"/>
    <lineage>
        <taxon>Bacteria</taxon>
        <taxon>Pseudomonadati</taxon>
        <taxon>Pseudomonadota</taxon>
        <taxon>Betaproteobacteria</taxon>
        <taxon>Burkholderiales</taxon>
        <taxon>Burkholderiaceae</taxon>
        <taxon>Burkholderia</taxon>
        <taxon>pseudomallei group</taxon>
    </lineage>
</organism>
<comment type="caution">
    <text evidence="2">The sequence shown here is derived from an EMBL/GenBank/DDBJ whole genome shotgun (WGS) entry which is preliminary data.</text>
</comment>
<protein>
    <recommendedName>
        <fullName evidence="1">DUF4062 domain-containing protein</fullName>
    </recommendedName>
</protein>